<keyword evidence="3" id="KW-0444">Lipid biosynthesis</keyword>
<dbReference type="Pfam" id="PF03982">
    <property type="entry name" value="DAGAT"/>
    <property type="match status" value="1"/>
</dbReference>
<gene>
    <name evidence="12" type="ORF">CTEN210_17698</name>
</gene>
<evidence type="ECO:0000256" key="11">
    <source>
        <dbReference type="RuleBase" id="RU367023"/>
    </source>
</evidence>
<keyword evidence="7 11" id="KW-1133">Transmembrane helix</keyword>
<dbReference type="GO" id="GO:0005789">
    <property type="term" value="C:endoplasmic reticulum membrane"/>
    <property type="evidence" value="ECO:0007669"/>
    <property type="project" value="UniProtKB-SubCell"/>
</dbReference>
<evidence type="ECO:0000256" key="3">
    <source>
        <dbReference type="ARBA" id="ARBA00022516"/>
    </source>
</evidence>
<evidence type="ECO:0000256" key="10">
    <source>
        <dbReference type="ARBA" id="ARBA00023315"/>
    </source>
</evidence>
<dbReference type="Proteomes" id="UP001054902">
    <property type="component" value="Unassembled WGS sequence"/>
</dbReference>
<evidence type="ECO:0000256" key="7">
    <source>
        <dbReference type="ARBA" id="ARBA00022989"/>
    </source>
</evidence>
<keyword evidence="9 11" id="KW-0472">Membrane</keyword>
<evidence type="ECO:0000256" key="4">
    <source>
        <dbReference type="ARBA" id="ARBA00022679"/>
    </source>
</evidence>
<sequence length="357" mass="40857">MGKIAASSKYGLSPTLIRAIPSQYPTPLSFRYKCCAWALACICTSSFYIGPFLLSLPFLLYWFHSKAAGVLLCTNIFLSFHPIAPWIQFRRYFQLLYEMFNLHHNVTTRFIEKSREDNHLSIVAMHPHAIIPVHAFLWGAFCDQLLPHLYGMGCTTDGALRLPLLRHILQWLDVGSAHKNALLNAMQRQDKNIFILPGGVAEIFLSHRRSEISSTKEHIQTIKAKRYGLMKLAIETGAIIYPCFVFGASDLLDQLTPAKKGRVSKHCDDEHPHTVFDYVGDLMEYISRKIQGGVTLYYEGNEFEKNVHGEKRTCKRVENPTPEQVQQMMDKYTTALHNLFEQYKVEAGYPNDKLQII</sequence>
<accession>A0AAD3DC31</accession>
<dbReference type="AlphaFoldDB" id="A0AAD3DC31"/>
<evidence type="ECO:0000256" key="1">
    <source>
        <dbReference type="ARBA" id="ARBA00004477"/>
    </source>
</evidence>
<dbReference type="EMBL" id="BLLK01000072">
    <property type="protein sequence ID" value="GFH61222.1"/>
    <property type="molecule type" value="Genomic_DNA"/>
</dbReference>
<name>A0AAD3DC31_9STRA</name>
<keyword evidence="4 11" id="KW-0808">Transferase</keyword>
<evidence type="ECO:0000256" key="2">
    <source>
        <dbReference type="ARBA" id="ARBA00005420"/>
    </source>
</evidence>
<dbReference type="GO" id="GO:0006629">
    <property type="term" value="P:lipid metabolic process"/>
    <property type="evidence" value="ECO:0007669"/>
    <property type="project" value="UniProtKB-KW"/>
</dbReference>
<dbReference type="PANTHER" id="PTHR12317">
    <property type="entry name" value="DIACYLGLYCEROL O-ACYLTRANSFERASE"/>
    <property type="match status" value="1"/>
</dbReference>
<dbReference type="InterPro" id="IPR007130">
    <property type="entry name" value="DAGAT"/>
</dbReference>
<dbReference type="PANTHER" id="PTHR12317:SF34">
    <property type="entry name" value="ACYLTRANSFERASE"/>
    <property type="match status" value="1"/>
</dbReference>
<evidence type="ECO:0000313" key="12">
    <source>
        <dbReference type="EMBL" id="GFH61222.1"/>
    </source>
</evidence>
<reference evidence="12 13" key="1">
    <citation type="journal article" date="2021" name="Sci. Rep.">
        <title>The genome of the diatom Chaetoceros tenuissimus carries an ancient integrated fragment of an extant virus.</title>
        <authorList>
            <person name="Hongo Y."/>
            <person name="Kimura K."/>
            <person name="Takaki Y."/>
            <person name="Yoshida Y."/>
            <person name="Baba S."/>
            <person name="Kobayashi G."/>
            <person name="Nagasaki K."/>
            <person name="Hano T."/>
            <person name="Tomaru Y."/>
        </authorList>
    </citation>
    <scope>NUCLEOTIDE SEQUENCE [LARGE SCALE GENOMIC DNA]</scope>
    <source>
        <strain evidence="12 13">NIES-3715</strain>
    </source>
</reference>
<evidence type="ECO:0000313" key="13">
    <source>
        <dbReference type="Proteomes" id="UP001054902"/>
    </source>
</evidence>
<keyword evidence="10" id="KW-0012">Acyltransferase</keyword>
<keyword evidence="13" id="KW-1185">Reference proteome</keyword>
<dbReference type="GO" id="GO:0008374">
    <property type="term" value="F:O-acyltransferase activity"/>
    <property type="evidence" value="ECO:0007669"/>
    <property type="project" value="InterPro"/>
</dbReference>
<comment type="similarity">
    <text evidence="2 11">Belongs to the diacylglycerol acyltransferase family.</text>
</comment>
<evidence type="ECO:0000256" key="9">
    <source>
        <dbReference type="ARBA" id="ARBA00023136"/>
    </source>
</evidence>
<keyword evidence="6 11" id="KW-0256">Endoplasmic reticulum</keyword>
<evidence type="ECO:0000256" key="8">
    <source>
        <dbReference type="ARBA" id="ARBA00023098"/>
    </source>
</evidence>
<protein>
    <recommendedName>
        <fullName evidence="11">Acyltransferase</fullName>
        <ecNumber evidence="11">2.3.1.-</ecNumber>
    </recommendedName>
</protein>
<keyword evidence="5 11" id="KW-0812">Transmembrane</keyword>
<organism evidence="12 13">
    <name type="scientific">Chaetoceros tenuissimus</name>
    <dbReference type="NCBI Taxonomy" id="426638"/>
    <lineage>
        <taxon>Eukaryota</taxon>
        <taxon>Sar</taxon>
        <taxon>Stramenopiles</taxon>
        <taxon>Ochrophyta</taxon>
        <taxon>Bacillariophyta</taxon>
        <taxon>Coscinodiscophyceae</taxon>
        <taxon>Chaetocerotophycidae</taxon>
        <taxon>Chaetocerotales</taxon>
        <taxon>Chaetocerotaceae</taxon>
        <taxon>Chaetoceros</taxon>
    </lineage>
</organism>
<dbReference type="EC" id="2.3.1.-" evidence="11"/>
<comment type="caution">
    <text evidence="12">The sequence shown here is derived from an EMBL/GenBank/DDBJ whole genome shotgun (WGS) entry which is preliminary data.</text>
</comment>
<evidence type="ECO:0000256" key="5">
    <source>
        <dbReference type="ARBA" id="ARBA00022692"/>
    </source>
</evidence>
<comment type="subcellular location">
    <subcellularLocation>
        <location evidence="1 11">Endoplasmic reticulum membrane</location>
        <topology evidence="1 11">Multi-pass membrane protein</topology>
    </subcellularLocation>
</comment>
<keyword evidence="8" id="KW-0443">Lipid metabolism</keyword>
<proteinExistence type="inferred from homology"/>
<evidence type="ECO:0000256" key="6">
    <source>
        <dbReference type="ARBA" id="ARBA00022824"/>
    </source>
</evidence>
<feature type="transmembrane region" description="Helical" evidence="11">
    <location>
        <begin position="69"/>
        <end position="89"/>
    </location>
</feature>
<feature type="transmembrane region" description="Helical" evidence="11">
    <location>
        <begin position="36"/>
        <end position="63"/>
    </location>
</feature>